<accession>A0A813STN6</accession>
<dbReference type="Pfam" id="PF16455">
    <property type="entry name" value="UBD"/>
    <property type="match status" value="1"/>
</dbReference>
<evidence type="ECO:0000313" key="4">
    <source>
        <dbReference type="EMBL" id="CAF0722392.1"/>
    </source>
</evidence>
<evidence type="ECO:0000313" key="3">
    <source>
        <dbReference type="EMBL" id="CAF0722345.1"/>
    </source>
</evidence>
<dbReference type="Proteomes" id="UP000677228">
    <property type="component" value="Unassembled WGS sequence"/>
</dbReference>
<evidence type="ECO:0000313" key="8">
    <source>
        <dbReference type="EMBL" id="CAF3584634.1"/>
    </source>
</evidence>
<dbReference type="InterPro" id="IPR000626">
    <property type="entry name" value="Ubiquitin-like_dom"/>
</dbReference>
<feature type="compositionally biased region" description="Polar residues" evidence="1">
    <location>
        <begin position="150"/>
        <end position="164"/>
    </location>
</feature>
<feature type="compositionally biased region" description="Polar residues" evidence="1">
    <location>
        <begin position="307"/>
        <end position="318"/>
    </location>
</feature>
<dbReference type="PROSITE" id="PS50053">
    <property type="entry name" value="UBIQUITIN_2"/>
    <property type="match status" value="1"/>
</dbReference>
<dbReference type="Proteomes" id="UP000663829">
    <property type="component" value="Unassembled WGS sequence"/>
</dbReference>
<dbReference type="InterPro" id="IPR032752">
    <property type="entry name" value="DC-UbP/UBTD2_N"/>
</dbReference>
<dbReference type="EMBL" id="CAJNOK010000012">
    <property type="protein sequence ID" value="CAF0722345.1"/>
    <property type="molecule type" value="Genomic_DNA"/>
</dbReference>
<dbReference type="InterPro" id="IPR039869">
    <property type="entry name" value="UBTD1/2"/>
</dbReference>
<dbReference type="AlphaFoldDB" id="A0A813STN6"/>
<feature type="domain" description="Ubiquitin-like" evidence="2">
    <location>
        <begin position="214"/>
        <end position="289"/>
    </location>
</feature>
<feature type="compositionally biased region" description="Basic residues" evidence="1">
    <location>
        <begin position="176"/>
        <end position="185"/>
    </location>
</feature>
<dbReference type="Pfam" id="PF00240">
    <property type="entry name" value="ubiquitin"/>
    <property type="match status" value="1"/>
</dbReference>
<comment type="caution">
    <text evidence="5">The sequence shown here is derived from an EMBL/GenBank/DDBJ whole genome shotgun (WGS) entry which is preliminary data.</text>
</comment>
<feature type="region of interest" description="Disordered" evidence="1">
    <location>
        <begin position="132"/>
        <end position="212"/>
    </location>
</feature>
<dbReference type="Gene3D" id="3.10.20.90">
    <property type="entry name" value="Phosphatidylinositol 3-kinase Catalytic Subunit, Chain A, domain 1"/>
    <property type="match status" value="1"/>
</dbReference>
<dbReference type="Proteomes" id="UP000682733">
    <property type="component" value="Unassembled WGS sequence"/>
</dbReference>
<dbReference type="EMBL" id="CAJNOK010000012">
    <property type="protein sequence ID" value="CAF0722392.1"/>
    <property type="molecule type" value="Genomic_DNA"/>
</dbReference>
<dbReference type="Gene3D" id="1.20.225.20">
    <property type="entry name" value="Ub domain-containing protein, DC-UbP/UBTD2, N-terminal domain"/>
    <property type="match status" value="1"/>
</dbReference>
<dbReference type="EMBL" id="CAJOBA010000012">
    <property type="protein sequence ID" value="CAF3494197.1"/>
    <property type="molecule type" value="Genomic_DNA"/>
</dbReference>
<dbReference type="EMBL" id="CAJOBC010000426">
    <property type="protein sequence ID" value="CAF3584634.1"/>
    <property type="molecule type" value="Genomic_DNA"/>
</dbReference>
<feature type="region of interest" description="Disordered" evidence="1">
    <location>
        <begin position="1"/>
        <end position="25"/>
    </location>
</feature>
<dbReference type="EMBL" id="CAJOBA010000012">
    <property type="protein sequence ID" value="CAF3494269.1"/>
    <property type="molecule type" value="Genomic_DNA"/>
</dbReference>
<dbReference type="SMART" id="SM00213">
    <property type="entry name" value="UBQ"/>
    <property type="match status" value="1"/>
</dbReference>
<dbReference type="PANTHER" id="PTHR13609">
    <property type="entry name" value="UBIQUITIN DOMAIN CONTAINING 1 PROTEIN-RELATED"/>
    <property type="match status" value="1"/>
</dbReference>
<organism evidence="5 9">
    <name type="scientific">Didymodactylos carnosus</name>
    <dbReference type="NCBI Taxonomy" id="1234261"/>
    <lineage>
        <taxon>Eukaryota</taxon>
        <taxon>Metazoa</taxon>
        <taxon>Spiralia</taxon>
        <taxon>Gnathifera</taxon>
        <taxon>Rotifera</taxon>
        <taxon>Eurotatoria</taxon>
        <taxon>Bdelloidea</taxon>
        <taxon>Philodinida</taxon>
        <taxon>Philodinidae</taxon>
        <taxon>Didymodactylos</taxon>
    </lineage>
</organism>
<feature type="compositionally biased region" description="Low complexity" evidence="1">
    <location>
        <begin position="192"/>
        <end position="210"/>
    </location>
</feature>
<reference evidence="5" key="1">
    <citation type="submission" date="2021-02" db="EMBL/GenBank/DDBJ databases">
        <authorList>
            <person name="Nowell W R."/>
        </authorList>
    </citation>
    <scope>NUCLEOTIDE SEQUENCE</scope>
</reference>
<dbReference type="SUPFAM" id="SSF54236">
    <property type="entry name" value="Ubiquitin-like"/>
    <property type="match status" value="1"/>
</dbReference>
<evidence type="ECO:0000313" key="7">
    <source>
        <dbReference type="EMBL" id="CAF3494269.1"/>
    </source>
</evidence>
<dbReference type="EMBL" id="CAJNOQ010000426">
    <property type="protein sequence ID" value="CAF0799715.1"/>
    <property type="molecule type" value="Genomic_DNA"/>
</dbReference>
<dbReference type="Proteomes" id="UP000681722">
    <property type="component" value="Unassembled WGS sequence"/>
</dbReference>
<proteinExistence type="predicted"/>
<evidence type="ECO:0000259" key="2">
    <source>
        <dbReference type="PROSITE" id="PS50053"/>
    </source>
</evidence>
<evidence type="ECO:0000313" key="9">
    <source>
        <dbReference type="Proteomes" id="UP000663829"/>
    </source>
</evidence>
<evidence type="ECO:0000256" key="1">
    <source>
        <dbReference type="SAM" id="MobiDB-lite"/>
    </source>
</evidence>
<feature type="region of interest" description="Disordered" evidence="1">
    <location>
        <begin position="307"/>
        <end position="335"/>
    </location>
</feature>
<evidence type="ECO:0000313" key="5">
    <source>
        <dbReference type="EMBL" id="CAF0799715.1"/>
    </source>
</evidence>
<dbReference type="OrthoDB" id="1640476at2759"/>
<keyword evidence="9" id="KW-1185">Reference proteome</keyword>
<protein>
    <recommendedName>
        <fullName evidence="2">Ubiquitin-like domain-containing protein</fullName>
    </recommendedName>
</protein>
<dbReference type="InterPro" id="IPR029071">
    <property type="entry name" value="Ubiquitin-like_domsf"/>
</dbReference>
<gene>
    <name evidence="5" type="ORF">GPM918_LOCUS3447</name>
    <name evidence="3" type="ORF">OVA965_LOCUS142</name>
    <name evidence="4" type="ORF">OVA965_LOCUS147</name>
    <name evidence="8" type="ORF">SRO942_LOCUS3447</name>
    <name evidence="6" type="ORF">TMI583_LOCUS142</name>
    <name evidence="7" type="ORF">TMI583_LOCUS147</name>
</gene>
<evidence type="ECO:0000313" key="6">
    <source>
        <dbReference type="EMBL" id="CAF3494197.1"/>
    </source>
</evidence>
<name>A0A813STN6_9BILA</name>
<sequence length="335" mass="37341">MGVCVSSNRERHGRSRYRPNTGTINGVSVGRNKPLSRTKLKWKSDVPLSENQLRRKREEFWDTAPSFEGRKEIWDALHGGVYAIEQNDYDLAQSIINCANITCPFGSLLDCYDELGTRYQLPIYVLTAPTNLADESSDSPEGESGISETGLDQTTSSSSPTLSRITKLKNPVVREIKKHQHRRKKSSDYNDSSGNGQTSTVNGTTTTPTSDISLPIKFRLSNGKEHKLPCKQQEKIRNIKRRLATLENIDAQSQRLFFGGKQLNDRNTIEDIKLQRNFVVQVFITSINDAPLPPVTTTVANTCTSLSSQNDYSNTSPAGSIPPLKPSEGHHTIKY</sequence>
<dbReference type="InterPro" id="IPR038169">
    <property type="entry name" value="DC-UbP/UBTD2_N_sf"/>
</dbReference>